<evidence type="ECO:0000313" key="2">
    <source>
        <dbReference type="Proteomes" id="UP000478052"/>
    </source>
</evidence>
<gene>
    <name evidence="1" type="ORF">FWK35_00015836</name>
</gene>
<dbReference type="EMBL" id="VUJU01003881">
    <property type="protein sequence ID" value="KAF0756326.1"/>
    <property type="molecule type" value="Genomic_DNA"/>
</dbReference>
<reference evidence="1 2" key="1">
    <citation type="submission" date="2019-08" db="EMBL/GenBank/DDBJ databases">
        <title>Whole genome of Aphis craccivora.</title>
        <authorList>
            <person name="Voronova N.V."/>
            <person name="Shulinski R.S."/>
            <person name="Bandarenka Y.V."/>
            <person name="Zhorov D.G."/>
            <person name="Warner D."/>
        </authorList>
    </citation>
    <scope>NUCLEOTIDE SEQUENCE [LARGE SCALE GENOMIC DNA]</scope>
    <source>
        <strain evidence="1">180601</strain>
        <tissue evidence="1">Whole Body</tissue>
    </source>
</reference>
<dbReference type="AlphaFoldDB" id="A0A6G0YHX1"/>
<proteinExistence type="predicted"/>
<dbReference type="Proteomes" id="UP000478052">
    <property type="component" value="Unassembled WGS sequence"/>
</dbReference>
<feature type="non-terminal residue" evidence="1">
    <location>
        <position position="28"/>
    </location>
</feature>
<sequence length="28" mass="2885">MKFLTSFGVLAGGGSSLIYALEQSIHAS</sequence>
<accession>A0A6G0YHX1</accession>
<keyword evidence="2" id="KW-1185">Reference proteome</keyword>
<name>A0A6G0YHX1_APHCR</name>
<protein>
    <submittedName>
        <fullName evidence="1">Cytochrome c1, heme protein, mitochondrial-like</fullName>
    </submittedName>
</protein>
<organism evidence="1 2">
    <name type="scientific">Aphis craccivora</name>
    <name type="common">Cowpea aphid</name>
    <dbReference type="NCBI Taxonomy" id="307492"/>
    <lineage>
        <taxon>Eukaryota</taxon>
        <taxon>Metazoa</taxon>
        <taxon>Ecdysozoa</taxon>
        <taxon>Arthropoda</taxon>
        <taxon>Hexapoda</taxon>
        <taxon>Insecta</taxon>
        <taxon>Pterygota</taxon>
        <taxon>Neoptera</taxon>
        <taxon>Paraneoptera</taxon>
        <taxon>Hemiptera</taxon>
        <taxon>Sternorrhyncha</taxon>
        <taxon>Aphidomorpha</taxon>
        <taxon>Aphidoidea</taxon>
        <taxon>Aphididae</taxon>
        <taxon>Aphidini</taxon>
        <taxon>Aphis</taxon>
        <taxon>Aphis</taxon>
    </lineage>
</organism>
<comment type="caution">
    <text evidence="1">The sequence shown here is derived from an EMBL/GenBank/DDBJ whole genome shotgun (WGS) entry which is preliminary data.</text>
</comment>
<evidence type="ECO:0000313" key="1">
    <source>
        <dbReference type="EMBL" id="KAF0756326.1"/>
    </source>
</evidence>